<dbReference type="InterPro" id="IPR045079">
    <property type="entry name" value="Oxoprolinase-like"/>
</dbReference>
<dbReference type="Pfam" id="PF05378">
    <property type="entry name" value="Hydant_A_N"/>
    <property type="match status" value="1"/>
</dbReference>
<dbReference type="SUPFAM" id="SSF160991">
    <property type="entry name" value="CV3147-like"/>
    <property type="match status" value="1"/>
</dbReference>
<evidence type="ECO:0000259" key="3">
    <source>
        <dbReference type="Pfam" id="PF05378"/>
    </source>
</evidence>
<organism evidence="6 7">
    <name type="scientific">Sarocladium strictum</name>
    <name type="common">Black bundle disease fungus</name>
    <name type="synonym">Acremonium strictum</name>
    <dbReference type="NCBI Taxonomy" id="5046"/>
    <lineage>
        <taxon>Eukaryota</taxon>
        <taxon>Fungi</taxon>
        <taxon>Dikarya</taxon>
        <taxon>Ascomycota</taxon>
        <taxon>Pezizomycotina</taxon>
        <taxon>Sordariomycetes</taxon>
        <taxon>Hypocreomycetidae</taxon>
        <taxon>Hypocreales</taxon>
        <taxon>Sarocladiaceae</taxon>
        <taxon>Sarocladium</taxon>
    </lineage>
</organism>
<dbReference type="InterPro" id="IPR010318">
    <property type="entry name" value="S-Me-THD_N"/>
</dbReference>
<dbReference type="PANTHER" id="PTHR11365">
    <property type="entry name" value="5-OXOPROLINASE RELATED"/>
    <property type="match status" value="1"/>
</dbReference>
<dbReference type="Gene3D" id="3.30.420.40">
    <property type="match status" value="1"/>
</dbReference>
<evidence type="ECO:0000259" key="4">
    <source>
        <dbReference type="Pfam" id="PF06032"/>
    </source>
</evidence>
<dbReference type="FunFam" id="3.40.1610.10:FF:000001">
    <property type="entry name" value="Hydantoinase, putative"/>
    <property type="match status" value="1"/>
</dbReference>
<dbReference type="InterPro" id="IPR024071">
    <property type="entry name" value="S-Me-THD_C_sf"/>
</dbReference>
<feature type="domain" description="S-Me-THD N-terminal" evidence="4">
    <location>
        <begin position="602"/>
        <end position="761"/>
    </location>
</feature>
<dbReference type="InterPro" id="IPR008040">
    <property type="entry name" value="Hydant_A_N"/>
</dbReference>
<comment type="caution">
    <text evidence="6">The sequence shown here is derived from an EMBL/GenBank/DDBJ whole genome shotgun (WGS) entry which is preliminary data.</text>
</comment>
<feature type="compositionally biased region" description="Basic and acidic residues" evidence="1">
    <location>
        <begin position="563"/>
        <end position="573"/>
    </location>
</feature>
<dbReference type="Gene3D" id="2.40.390.10">
    <property type="entry name" value="CV3147-like"/>
    <property type="match status" value="1"/>
</dbReference>
<evidence type="ECO:0000259" key="5">
    <source>
        <dbReference type="Pfam" id="PF20906"/>
    </source>
</evidence>
<dbReference type="Pfam" id="PF06032">
    <property type="entry name" value="S-Me-THD_N"/>
    <property type="match status" value="1"/>
</dbReference>
<feature type="domain" description="S-Me-THD-like C-terminal" evidence="5">
    <location>
        <begin position="765"/>
        <end position="987"/>
    </location>
</feature>
<dbReference type="GO" id="GO:0016787">
    <property type="term" value="F:hydrolase activity"/>
    <property type="evidence" value="ECO:0007669"/>
    <property type="project" value="InterPro"/>
</dbReference>
<dbReference type="Proteomes" id="UP001175261">
    <property type="component" value="Unassembled WGS sequence"/>
</dbReference>
<evidence type="ECO:0000259" key="2">
    <source>
        <dbReference type="Pfam" id="PF01968"/>
    </source>
</evidence>
<dbReference type="SUPFAM" id="SSF53067">
    <property type="entry name" value="Actin-like ATPase domain"/>
    <property type="match status" value="2"/>
</dbReference>
<reference evidence="6" key="1">
    <citation type="submission" date="2022-10" db="EMBL/GenBank/DDBJ databases">
        <title>Determination and structural analysis of whole genome sequence of Sarocladium strictum F4-1.</title>
        <authorList>
            <person name="Hu L."/>
            <person name="Jiang Y."/>
        </authorList>
    </citation>
    <scope>NUCLEOTIDE SEQUENCE</scope>
    <source>
        <strain evidence="6">F4-1</strain>
    </source>
</reference>
<evidence type="ECO:0000256" key="1">
    <source>
        <dbReference type="SAM" id="MobiDB-lite"/>
    </source>
</evidence>
<keyword evidence="7" id="KW-1185">Reference proteome</keyword>
<evidence type="ECO:0000313" key="6">
    <source>
        <dbReference type="EMBL" id="KAK0391326.1"/>
    </source>
</evidence>
<dbReference type="InterPro" id="IPR027479">
    <property type="entry name" value="S-Me-THD_N_sf"/>
</dbReference>
<dbReference type="Gene3D" id="3.40.1610.10">
    <property type="entry name" value="CV3147-like domain"/>
    <property type="match status" value="1"/>
</dbReference>
<sequence>MALDKTIRIGVDVGGTNTDAVAIDTTVAATGDRDRGVVAFKKTPTTPDATSGIETAIRAVIDAANLNIARIASVTIGTTHFINAVVERDARRLRKVAVLRLSRSFLREVGAFSDFPDELSRIMNGYCGIVDGGLNIDGSQEAPIKESQVLEECARIRALGLQAVVIAGVFSPIDEIFRQEEQVRDIVQREIPGVDVVCSHEVANIGFLERENASILNASILAYARRTVRQFKLAMKRLGLSCPLFITQNDGTILDASSAAKMPIKTFSSGATNSMRGAAYMAGIDAGADSSAIVVDIGGTTADVGIILPSGLPRQASAYVTVAGVRVNYSMPHLHSVGLGGGSLVRTVNGKVRVGPGSVGHYLQEEALVFGGKTCTASDIAVALGKADMGDKTKLSALEPHFIQDAKKAMEHLLEGAVDMIKTSADPLPVILVGGGAVLASDDIAGASKVIRPPFHDVANAIGAAISRVSGTVDIVQNTSTQTEAQAVERAKYMAIERAIKAGAVENSIKIAEIDCIPLQYVANQVRTIVKAVGDVDLTKAPVGEDATETPGPESDAAIEAEEPTKDIKSKISDDTRFDPASYVPRIETNAKGIPEWYLSETDLAWLADGCYVLGCAGGGSPMPSYIQMRDILRDGHSIRIIDPESLEEDALIYWGGHMGSPAVSVERLQSIETVQAFQALMEYLGHDKIDAVMGLEIGGANGMEPMLVGSSRFFDAPVIDGDWMGRAYPTYWQTTIAVHVPGQLTPCAIDSGDGKSIIMTRAPDDEIVDRALRASCSEMGSRVGMAAKPTTTEYVRKYGVLRTCSLAWRIGRAIAQCEASNRLSTVAESIIAEVGGNEAAKVLFRGRIVKVERRLFKGHSYGTVHIAAFDDNDEEEEEDEAGSTSQKAKAVATGGTLQIPFKNENIFAEHTSADGQSTRLVASVPDLIAVLDNGSGKALGVPEFKYGYRVTVIGIACSPRWTETPEGLAIGGPKAFGYEDITYEPLGTYVEPRSVIEEFSNKGPAL</sequence>
<dbReference type="AlphaFoldDB" id="A0AA39GQ21"/>
<proteinExistence type="predicted"/>
<dbReference type="InterPro" id="IPR043129">
    <property type="entry name" value="ATPase_NBD"/>
</dbReference>
<accession>A0AA39GQ21</accession>
<protein>
    <recommendedName>
        <fullName evidence="8">Hydantoinase/oxoprolinase</fullName>
    </recommendedName>
</protein>
<name>A0AA39GQ21_SARSR</name>
<feature type="domain" description="Hydantoinase A/oxoprolinase" evidence="2">
    <location>
        <begin position="210"/>
        <end position="391"/>
    </location>
</feature>
<evidence type="ECO:0000313" key="7">
    <source>
        <dbReference type="Proteomes" id="UP001175261"/>
    </source>
</evidence>
<dbReference type="EMBL" id="JAPDFR010000001">
    <property type="protein sequence ID" value="KAK0391326.1"/>
    <property type="molecule type" value="Genomic_DNA"/>
</dbReference>
<dbReference type="InterPro" id="IPR048350">
    <property type="entry name" value="S-Me-THD-like_C"/>
</dbReference>
<feature type="region of interest" description="Disordered" evidence="1">
    <location>
        <begin position="542"/>
        <end position="573"/>
    </location>
</feature>
<dbReference type="InterPro" id="IPR002821">
    <property type="entry name" value="Hydantoinase_A"/>
</dbReference>
<dbReference type="PANTHER" id="PTHR11365:SF10">
    <property type="entry name" value="HYDANTOINASE_OXOPROLINASE"/>
    <property type="match status" value="1"/>
</dbReference>
<dbReference type="Pfam" id="PF20906">
    <property type="entry name" value="S-Me-THD_C"/>
    <property type="match status" value="1"/>
</dbReference>
<dbReference type="Pfam" id="PF01968">
    <property type="entry name" value="Hydantoinase_A"/>
    <property type="match status" value="1"/>
</dbReference>
<evidence type="ECO:0008006" key="8">
    <source>
        <dbReference type="Google" id="ProtNLM"/>
    </source>
</evidence>
<feature type="domain" description="Hydantoinase/oxoprolinase N-terminal" evidence="3">
    <location>
        <begin position="8"/>
        <end position="190"/>
    </location>
</feature>
<gene>
    <name evidence="6" type="ORF">NLU13_0827</name>
</gene>